<dbReference type="PANTHER" id="PTHR30060:SF0">
    <property type="entry name" value="COILED-COIL PROTEIN (DUF2040)-RELATED"/>
    <property type="match status" value="1"/>
</dbReference>
<keyword evidence="1" id="KW-1133">Transmembrane helix</keyword>
<accession>A0A367W312</accession>
<proteinExistence type="predicted"/>
<feature type="transmembrane region" description="Helical" evidence="1">
    <location>
        <begin position="50"/>
        <end position="71"/>
    </location>
</feature>
<feature type="transmembrane region" description="Helical" evidence="1">
    <location>
        <begin position="12"/>
        <end position="38"/>
    </location>
</feature>
<dbReference type="PANTHER" id="PTHR30060">
    <property type="entry name" value="INNER MEMBRANE PROTEIN"/>
    <property type="match status" value="1"/>
</dbReference>
<dbReference type="Pfam" id="PF03741">
    <property type="entry name" value="TerC"/>
    <property type="match status" value="1"/>
</dbReference>
<feature type="transmembrane region" description="Helical" evidence="1">
    <location>
        <begin position="154"/>
        <end position="173"/>
    </location>
</feature>
<dbReference type="Proteomes" id="UP000253226">
    <property type="component" value="Unassembled WGS sequence"/>
</dbReference>
<dbReference type="EMBL" id="JPWF01000010">
    <property type="protein sequence ID" value="RCK34743.1"/>
    <property type="molecule type" value="Genomic_DNA"/>
</dbReference>
<dbReference type="GO" id="GO:0005886">
    <property type="term" value="C:plasma membrane"/>
    <property type="evidence" value="ECO:0007669"/>
    <property type="project" value="TreeGrafter"/>
</dbReference>
<evidence type="ECO:0000313" key="3">
    <source>
        <dbReference type="Proteomes" id="UP000253226"/>
    </source>
</evidence>
<name>A0A367W312_9PROT</name>
<evidence type="ECO:0000313" key="2">
    <source>
        <dbReference type="EMBL" id="RCK34743.1"/>
    </source>
</evidence>
<evidence type="ECO:0000256" key="1">
    <source>
        <dbReference type="SAM" id="Phobius"/>
    </source>
</evidence>
<feature type="transmembrane region" description="Helical" evidence="1">
    <location>
        <begin position="77"/>
        <end position="101"/>
    </location>
</feature>
<keyword evidence="1" id="KW-0812">Transmembrane</keyword>
<sequence length="246" mass="26918">MMFEWMSDPHMWMGLATLTALEIVLGIDNIVFLSVIVSKLPKNQQAAARRIGLLAAMGMRLALLAGIAWVMQLTAPLFAAFGQEISGRDLILIVGGLFLIAKASKEIHHTIDEPEEHGPGKLMTGFAMTIIQIMLLDIIFSLDSVITAVGLVDHISIMVIAVILSVLVMLAAAKTIGDFVEKHPSVKMLALSFLILVGFVLLLDGVEIHVPKGYIYFAMTFSLAVETLNLLNRKRKLKRRAQENGS</sequence>
<reference evidence="2 3" key="1">
    <citation type="submission" date="2014-07" db="EMBL/GenBank/DDBJ databases">
        <title>Draft genome sequence of Thalassospira profundimaris 35.</title>
        <authorList>
            <person name="Lai Q."/>
            <person name="Shao Z."/>
        </authorList>
    </citation>
    <scope>NUCLEOTIDE SEQUENCE [LARGE SCALE GENOMIC DNA]</scope>
    <source>
        <strain evidence="2 3">35</strain>
    </source>
</reference>
<feature type="transmembrane region" description="Helical" evidence="1">
    <location>
        <begin position="214"/>
        <end position="231"/>
    </location>
</feature>
<organism evidence="2 3">
    <name type="scientific">Thalassospira profundimaris</name>
    <dbReference type="NCBI Taxonomy" id="502049"/>
    <lineage>
        <taxon>Bacteria</taxon>
        <taxon>Pseudomonadati</taxon>
        <taxon>Pseudomonadota</taxon>
        <taxon>Alphaproteobacteria</taxon>
        <taxon>Rhodospirillales</taxon>
        <taxon>Thalassospiraceae</taxon>
        <taxon>Thalassospira</taxon>
    </lineage>
</organism>
<feature type="transmembrane region" description="Helical" evidence="1">
    <location>
        <begin position="122"/>
        <end position="142"/>
    </location>
</feature>
<dbReference type="AlphaFoldDB" id="A0A367W312"/>
<gene>
    <name evidence="2" type="ORF">TH19_16065</name>
</gene>
<comment type="caution">
    <text evidence="2">The sequence shown here is derived from an EMBL/GenBank/DDBJ whole genome shotgun (WGS) entry which is preliminary data.</text>
</comment>
<dbReference type="InterPro" id="IPR005496">
    <property type="entry name" value="Integral_membrane_TerC"/>
</dbReference>
<keyword evidence="1" id="KW-0472">Membrane</keyword>
<feature type="transmembrane region" description="Helical" evidence="1">
    <location>
        <begin position="185"/>
        <end position="202"/>
    </location>
</feature>
<protein>
    <submittedName>
        <fullName evidence="2">Membrane protein</fullName>
    </submittedName>
</protein>